<dbReference type="InterPro" id="IPR050515">
    <property type="entry name" value="Beta-lactam/transpept"/>
</dbReference>
<reference evidence="11" key="1">
    <citation type="submission" date="2017-11" db="EMBL/GenBank/DDBJ databases">
        <authorList>
            <person name="Zhu W."/>
        </authorList>
    </citation>
    <scope>NUCLEOTIDE SEQUENCE [LARGE SCALE GENOMIC DNA]</scope>
    <source>
        <strain evidence="11">160</strain>
    </source>
</reference>
<feature type="transmembrane region" description="Helical" evidence="8">
    <location>
        <begin position="9"/>
        <end position="31"/>
    </location>
</feature>
<comment type="subcellular location">
    <subcellularLocation>
        <location evidence="1">Membrane</location>
    </subcellularLocation>
</comment>
<dbReference type="SUPFAM" id="SSF54184">
    <property type="entry name" value="Penicillin-binding protein 2x (pbp-2x), c-terminal domain"/>
    <property type="match status" value="2"/>
</dbReference>
<dbReference type="Gene3D" id="3.30.70.2110">
    <property type="match status" value="1"/>
</dbReference>
<evidence type="ECO:0000256" key="8">
    <source>
        <dbReference type="SAM" id="Phobius"/>
    </source>
</evidence>
<dbReference type="CDD" id="cd06575">
    <property type="entry name" value="PASTA_Pbp2x-like_2"/>
    <property type="match status" value="1"/>
</dbReference>
<evidence type="ECO:0000256" key="2">
    <source>
        <dbReference type="ARBA" id="ARBA00004752"/>
    </source>
</evidence>
<dbReference type="OrthoDB" id="9804124at2"/>
<dbReference type="KEGG" id="ocn:CUC15_08705"/>
<feature type="compositionally biased region" description="Acidic residues" evidence="7">
    <location>
        <begin position="724"/>
        <end position="742"/>
    </location>
</feature>
<dbReference type="Proteomes" id="UP000253908">
    <property type="component" value="Chromosome"/>
</dbReference>
<comment type="catalytic activity">
    <reaction evidence="6">
        <text>Preferential cleavage: (Ac)2-L-Lys-D-Ala-|-D-Ala. Also transpeptidation of peptidyl-alanyl moieties that are N-acyl substituents of D-alanine.</text>
        <dbReference type="EC" id="3.4.16.4"/>
    </reaction>
</comment>
<dbReference type="SUPFAM" id="SSF56601">
    <property type="entry name" value="beta-lactamase/transpeptidase-like"/>
    <property type="match status" value="1"/>
</dbReference>
<dbReference type="Pfam" id="PF03717">
    <property type="entry name" value="PBP_dimer"/>
    <property type="match status" value="1"/>
</dbReference>
<dbReference type="SUPFAM" id="SSF56519">
    <property type="entry name" value="Penicillin binding protein dimerisation domain"/>
    <property type="match status" value="1"/>
</dbReference>
<dbReference type="GO" id="GO:0071555">
    <property type="term" value="P:cell wall organization"/>
    <property type="evidence" value="ECO:0007669"/>
    <property type="project" value="TreeGrafter"/>
</dbReference>
<evidence type="ECO:0000259" key="9">
    <source>
        <dbReference type="PROSITE" id="PS51178"/>
    </source>
</evidence>
<proteinExistence type="inferred from homology"/>
<dbReference type="AlphaFoldDB" id="A0A345PG62"/>
<feature type="domain" description="PASTA" evidence="9">
    <location>
        <begin position="663"/>
        <end position="720"/>
    </location>
</feature>
<accession>A0A345PG62</accession>
<dbReference type="Gene3D" id="3.40.710.10">
    <property type="entry name" value="DD-peptidase/beta-lactamase superfamily"/>
    <property type="match status" value="1"/>
</dbReference>
<dbReference type="GO" id="GO:0009002">
    <property type="term" value="F:serine-type D-Ala-D-Ala carboxypeptidase activity"/>
    <property type="evidence" value="ECO:0007669"/>
    <property type="project" value="UniProtKB-EC"/>
</dbReference>
<dbReference type="InterPro" id="IPR001460">
    <property type="entry name" value="PCN-bd_Tpept"/>
</dbReference>
<sequence>MRKNKTTHVVAGVLLPLFIIAFIVLTGRFMYIQATGVVDGVSLDEWAKQKRTSSYPLYAERGKIYDNNGMTLAYDRPIFRMYAVVDEKHSEKSDTPRHVTNPEKTAELIAEVLEVETEDILMPIQNGIENDRFQVEFGNIANELSQQQRDDILELKLPGINFEKDSIRYYPNGMFASHIIGFARETEVQKEKEIKNEITGIAGIENEMNDILGGKNGFISYQRDKYNNRLLNPNEIIREPEDGNDVYLTLDQKIQTLVEDVLTEVDEEYNPKRVTAVVMDPKTGEVLAMSSRPSYNPNNPANVENWYNDAVSSPFEPGSTMKIFTWAAAIEEGVYNGSEGFKSGSYRVNEKITPIHDHNNGKGWGTISYDEGFERSSNVAAAKLVWEKLGADKYLEYLHAFDFDKVTGIDLPGEVAGQILYNWPLEKITTSFGQGTTLTPIQQMKAATAIANNGKMLQPYVIQKIVDSSTGDIIEEKSPNVVGEPISEETAKQVRSLLESTVTSEDGTSGRYELQDYSVGGKSGTAQIPNPNGGYLTGKDNYIFSFLGMAPIDDPQLMMYVSVQQPELETTETGSMPVSFIFTNVMENALHYLNIDPDKDTEDIVNLIEIPNLAKGKAADIAKNLTDQGATVTTIGNGSKIVSANVKEGDTVLSQERIMLVTDKPTMPNIIGWSVRDTLELADLLKLKVEILGNGFAVTQNIKEGTALKENDYLGIEFKIPTMPDEELEDATENPEDETGNE</sequence>
<dbReference type="Pfam" id="PF00905">
    <property type="entry name" value="Transpeptidase"/>
    <property type="match status" value="1"/>
</dbReference>
<dbReference type="EC" id="3.4.16.4" evidence="4"/>
<dbReference type="UniPathway" id="UPA00219"/>
<dbReference type="RefSeq" id="WP_114916286.1">
    <property type="nucleotide sequence ID" value="NZ_CP024848.1"/>
</dbReference>
<evidence type="ECO:0000256" key="1">
    <source>
        <dbReference type="ARBA" id="ARBA00004370"/>
    </source>
</evidence>
<dbReference type="InterPro" id="IPR036138">
    <property type="entry name" value="PBP_dimer_sf"/>
</dbReference>
<organism evidence="10 11">
    <name type="scientific">Oceanobacillus zhaokaii</name>
    <dbReference type="NCBI Taxonomy" id="2052660"/>
    <lineage>
        <taxon>Bacteria</taxon>
        <taxon>Bacillati</taxon>
        <taxon>Bacillota</taxon>
        <taxon>Bacilli</taxon>
        <taxon>Bacillales</taxon>
        <taxon>Bacillaceae</taxon>
        <taxon>Oceanobacillus</taxon>
    </lineage>
</organism>
<keyword evidence="8" id="KW-0812">Transmembrane</keyword>
<evidence type="ECO:0000313" key="11">
    <source>
        <dbReference type="Proteomes" id="UP000253908"/>
    </source>
</evidence>
<dbReference type="InterPro" id="IPR005311">
    <property type="entry name" value="PBP_dimer"/>
</dbReference>
<evidence type="ECO:0000256" key="5">
    <source>
        <dbReference type="ARBA" id="ARBA00023136"/>
    </source>
</evidence>
<gene>
    <name evidence="10" type="ORF">CUC15_08705</name>
</gene>
<dbReference type="Pfam" id="PF03793">
    <property type="entry name" value="PASTA"/>
    <property type="match status" value="1"/>
</dbReference>
<evidence type="ECO:0000256" key="4">
    <source>
        <dbReference type="ARBA" id="ARBA00012448"/>
    </source>
</evidence>
<protein>
    <recommendedName>
        <fullName evidence="4">serine-type D-Ala-D-Ala carboxypeptidase</fullName>
        <ecNumber evidence="4">3.4.16.4</ecNumber>
    </recommendedName>
</protein>
<evidence type="ECO:0000256" key="7">
    <source>
        <dbReference type="SAM" id="MobiDB-lite"/>
    </source>
</evidence>
<dbReference type="InterPro" id="IPR012338">
    <property type="entry name" value="Beta-lactam/transpept-like"/>
</dbReference>
<evidence type="ECO:0000313" key="10">
    <source>
        <dbReference type="EMBL" id="AXI08992.1"/>
    </source>
</evidence>
<dbReference type="SMART" id="SM00740">
    <property type="entry name" value="PASTA"/>
    <property type="match status" value="2"/>
</dbReference>
<keyword evidence="11" id="KW-1185">Reference proteome</keyword>
<dbReference type="Gene3D" id="2.20.70.70">
    <property type="match status" value="1"/>
</dbReference>
<dbReference type="PROSITE" id="PS51178">
    <property type="entry name" value="PASTA"/>
    <property type="match status" value="1"/>
</dbReference>
<dbReference type="EMBL" id="CP024848">
    <property type="protein sequence ID" value="AXI08992.1"/>
    <property type="molecule type" value="Genomic_DNA"/>
</dbReference>
<dbReference type="GO" id="GO:0008658">
    <property type="term" value="F:penicillin binding"/>
    <property type="evidence" value="ECO:0007669"/>
    <property type="project" value="InterPro"/>
</dbReference>
<dbReference type="GO" id="GO:0005886">
    <property type="term" value="C:plasma membrane"/>
    <property type="evidence" value="ECO:0007669"/>
    <property type="project" value="TreeGrafter"/>
</dbReference>
<name>A0A345PG62_9BACI</name>
<dbReference type="GO" id="GO:0009252">
    <property type="term" value="P:peptidoglycan biosynthetic process"/>
    <property type="evidence" value="ECO:0007669"/>
    <property type="project" value="UniProtKB-UniPathway"/>
</dbReference>
<dbReference type="FunFam" id="3.40.710.10:FF:000026">
    <property type="entry name" value="Penicillin-binding protein 1"/>
    <property type="match status" value="1"/>
</dbReference>
<evidence type="ECO:0000256" key="3">
    <source>
        <dbReference type="ARBA" id="ARBA00007171"/>
    </source>
</evidence>
<dbReference type="PANTHER" id="PTHR30627">
    <property type="entry name" value="PEPTIDOGLYCAN D,D-TRANSPEPTIDASE"/>
    <property type="match status" value="1"/>
</dbReference>
<dbReference type="PANTHER" id="PTHR30627:SF26">
    <property type="entry name" value="PENICILLIN-BINDING PROTEIN 2B"/>
    <property type="match status" value="1"/>
</dbReference>
<comment type="pathway">
    <text evidence="2">Cell wall biogenesis; peptidoglycan biosynthesis.</text>
</comment>
<dbReference type="Gene3D" id="3.90.1310.10">
    <property type="entry name" value="Penicillin-binding protein 2a (Domain 2)"/>
    <property type="match status" value="1"/>
</dbReference>
<keyword evidence="5 8" id="KW-0472">Membrane</keyword>
<comment type="similarity">
    <text evidence="3">Belongs to the transpeptidase family.</text>
</comment>
<feature type="region of interest" description="Disordered" evidence="7">
    <location>
        <begin position="722"/>
        <end position="742"/>
    </location>
</feature>
<dbReference type="InterPro" id="IPR005543">
    <property type="entry name" value="PASTA_dom"/>
</dbReference>
<keyword evidence="8" id="KW-1133">Transmembrane helix</keyword>
<evidence type="ECO:0000256" key="6">
    <source>
        <dbReference type="ARBA" id="ARBA00034000"/>
    </source>
</evidence>